<evidence type="ECO:0000256" key="1">
    <source>
        <dbReference type="SAM" id="SignalP"/>
    </source>
</evidence>
<name>A0ABV7UQD0_9GAMM</name>
<feature type="chain" id="PRO_5047342081" description="DUF4124 domain-containing protein" evidence="1">
    <location>
        <begin position="27"/>
        <end position="219"/>
    </location>
</feature>
<organism evidence="2 3">
    <name type="scientific">Luteimonas notoginsengisoli</name>
    <dbReference type="NCBI Taxonomy" id="1578200"/>
    <lineage>
        <taxon>Bacteria</taxon>
        <taxon>Pseudomonadati</taxon>
        <taxon>Pseudomonadota</taxon>
        <taxon>Gammaproteobacteria</taxon>
        <taxon>Lysobacterales</taxon>
        <taxon>Lysobacteraceae</taxon>
        <taxon>Luteimonas</taxon>
    </lineage>
</organism>
<dbReference type="Proteomes" id="UP001595724">
    <property type="component" value="Unassembled WGS sequence"/>
</dbReference>
<comment type="caution">
    <text evidence="2">The sequence shown here is derived from an EMBL/GenBank/DDBJ whole genome shotgun (WGS) entry which is preliminary data.</text>
</comment>
<accession>A0ABV7UQD0</accession>
<dbReference type="RefSeq" id="WP_386705425.1">
    <property type="nucleotide sequence ID" value="NZ_JBHRYF010000001.1"/>
</dbReference>
<sequence length="219" mass="22893">MNTLLSCTAALVIAAAALPAAAPVHASSNLQRCIAADGSEMYTDQACGRLGADALPLPRELMARIVEDRAAARRHDPLRGTVDAARPLDVGMVPVGRRSPESGCAKSATQLAADLRGALALGDVNRVAESYHWAGMSAKAGRPVMDRLQDLSTKEILDGRYYGGGRGGLSDAATSIASADGATDSGSTGFLELVVDGDQAQSVIDFEVFRYRGCYFVSF</sequence>
<protein>
    <recommendedName>
        <fullName evidence="4">DUF4124 domain-containing protein</fullName>
    </recommendedName>
</protein>
<keyword evidence="1" id="KW-0732">Signal</keyword>
<dbReference type="EMBL" id="JBHRYF010000001">
    <property type="protein sequence ID" value="MFC3658713.1"/>
    <property type="molecule type" value="Genomic_DNA"/>
</dbReference>
<evidence type="ECO:0000313" key="3">
    <source>
        <dbReference type="Proteomes" id="UP001595724"/>
    </source>
</evidence>
<gene>
    <name evidence="2" type="ORF">ACFOM9_01310</name>
</gene>
<feature type="signal peptide" evidence="1">
    <location>
        <begin position="1"/>
        <end position="26"/>
    </location>
</feature>
<proteinExistence type="predicted"/>
<keyword evidence="3" id="KW-1185">Reference proteome</keyword>
<evidence type="ECO:0000313" key="2">
    <source>
        <dbReference type="EMBL" id="MFC3658713.1"/>
    </source>
</evidence>
<evidence type="ECO:0008006" key="4">
    <source>
        <dbReference type="Google" id="ProtNLM"/>
    </source>
</evidence>
<reference evidence="3" key="1">
    <citation type="journal article" date="2019" name="Int. J. Syst. Evol. Microbiol.">
        <title>The Global Catalogue of Microorganisms (GCM) 10K type strain sequencing project: providing services to taxonomists for standard genome sequencing and annotation.</title>
        <authorList>
            <consortium name="The Broad Institute Genomics Platform"/>
            <consortium name="The Broad Institute Genome Sequencing Center for Infectious Disease"/>
            <person name="Wu L."/>
            <person name="Ma J."/>
        </authorList>
    </citation>
    <scope>NUCLEOTIDE SEQUENCE [LARGE SCALE GENOMIC DNA]</scope>
    <source>
        <strain evidence="3">KCTC 42211</strain>
    </source>
</reference>